<proteinExistence type="predicted"/>
<dbReference type="Pfam" id="PF00188">
    <property type="entry name" value="CAP"/>
    <property type="match status" value="1"/>
</dbReference>
<reference evidence="3 4" key="1">
    <citation type="journal article" date="2022" name="Int. J. Syst. Evol. Microbiol.">
        <title>Apilactobacillus apisilvae sp. nov., Nicolia spurrieriana gen. nov. sp. nov., Bombilactobacillus folatiphilus sp. nov. and Bombilactobacillus thymidiniphilus sp. nov., four new lactic acid bacterial isolates from stingless bees Tetragonula carbonaria and Austroplebeia australis.</title>
        <authorList>
            <person name="Oliphant S.A."/>
            <person name="Watson-Haigh N.S."/>
            <person name="Sumby K.M."/>
            <person name="Gardner J."/>
            <person name="Groom S."/>
            <person name="Jiranek V."/>
        </authorList>
    </citation>
    <scope>NUCLEOTIDE SEQUENCE [LARGE SCALE GENOMIC DNA]</scope>
    <source>
        <strain evidence="3 4">SG5_A10</strain>
    </source>
</reference>
<dbReference type="RefSeq" id="WP_249510861.1">
    <property type="nucleotide sequence ID" value="NZ_CP093362.1"/>
</dbReference>
<dbReference type="EMBL" id="CP093362">
    <property type="protein sequence ID" value="UQS84880.1"/>
    <property type="molecule type" value="Genomic_DNA"/>
</dbReference>
<feature type="signal peptide" evidence="1">
    <location>
        <begin position="1"/>
        <end position="27"/>
    </location>
</feature>
<feature type="domain" description="SCP" evidence="2">
    <location>
        <begin position="130"/>
        <end position="227"/>
    </location>
</feature>
<name>A0ABY4PGW0_9LACO</name>
<dbReference type="Proteomes" id="UP000831859">
    <property type="component" value="Chromosome"/>
</dbReference>
<evidence type="ECO:0000313" key="3">
    <source>
        <dbReference type="EMBL" id="UQS84880.1"/>
    </source>
</evidence>
<dbReference type="InterPro" id="IPR014044">
    <property type="entry name" value="CAP_dom"/>
</dbReference>
<organism evidence="3 4">
    <name type="scientific">Apilactobacillus apisilvae</name>
    <dbReference type="NCBI Taxonomy" id="2923364"/>
    <lineage>
        <taxon>Bacteria</taxon>
        <taxon>Bacillati</taxon>
        <taxon>Bacillota</taxon>
        <taxon>Bacilli</taxon>
        <taxon>Lactobacillales</taxon>
        <taxon>Lactobacillaceae</taxon>
        <taxon>Apilactobacillus</taxon>
    </lineage>
</organism>
<keyword evidence="4" id="KW-1185">Reference proteome</keyword>
<sequence>MKKIITALMLLSTFAMVSIISNCDVHASTNPIKINKITNENKNSIATIYADNNENVYTKDFKKVLQPANIYNYQKVLTGKTFHVKINGKYKIYQAIYQHKRFIGCIWHNAINIDKNKTFSFRASTTFRKLINVYRKNKGLAKIKFSHHLTYQANQIAQNVDNNFLPKNNNNQIIYYANNKETYMPSSFSYLAFKDLVYFDQNNGWQNRDMLSSNVQTHMGISAVKSPLHIGNHNDLNNYYLVILVKKDKYF</sequence>
<evidence type="ECO:0000313" key="4">
    <source>
        <dbReference type="Proteomes" id="UP000831859"/>
    </source>
</evidence>
<evidence type="ECO:0000256" key="1">
    <source>
        <dbReference type="SAM" id="SignalP"/>
    </source>
</evidence>
<evidence type="ECO:0000259" key="2">
    <source>
        <dbReference type="Pfam" id="PF00188"/>
    </source>
</evidence>
<feature type="chain" id="PRO_5046407371" evidence="1">
    <location>
        <begin position="28"/>
        <end position="251"/>
    </location>
</feature>
<accession>A0ABY4PGW0</accession>
<protein>
    <submittedName>
        <fullName evidence="3">CAP domain-containing protein</fullName>
    </submittedName>
</protein>
<gene>
    <name evidence="3" type="ORF">MOO46_06460</name>
</gene>
<keyword evidence="1" id="KW-0732">Signal</keyword>